<feature type="domain" description="Shikimate dehydrogenase substrate binding N-terminal" evidence="1">
    <location>
        <begin position="8"/>
        <end position="98"/>
    </location>
</feature>
<dbReference type="SUPFAM" id="SSF53223">
    <property type="entry name" value="Aminoacid dehydrogenase-like, N-terminal domain"/>
    <property type="match status" value="1"/>
</dbReference>
<evidence type="ECO:0000259" key="1">
    <source>
        <dbReference type="Pfam" id="PF08501"/>
    </source>
</evidence>
<dbReference type="InterPro" id="IPR036291">
    <property type="entry name" value="NAD(P)-bd_dom_sf"/>
</dbReference>
<dbReference type="Pfam" id="PF08501">
    <property type="entry name" value="Shikimate_dh_N"/>
    <property type="match status" value="1"/>
</dbReference>
<dbReference type="Gene3D" id="3.40.50.720">
    <property type="entry name" value="NAD(P)-binding Rossmann-like Domain"/>
    <property type="match status" value="1"/>
</dbReference>
<dbReference type="PANTHER" id="PTHR21089:SF1">
    <property type="entry name" value="BIFUNCTIONAL 3-DEHYDROQUINATE DEHYDRATASE_SHIKIMATE DEHYDROGENASE, CHLOROPLASTIC"/>
    <property type="match status" value="1"/>
</dbReference>
<accession>A0A382HGG0</accession>
<dbReference type="PANTHER" id="PTHR21089">
    <property type="entry name" value="SHIKIMATE DEHYDROGENASE"/>
    <property type="match status" value="1"/>
</dbReference>
<dbReference type="AlphaFoldDB" id="A0A382HGG0"/>
<dbReference type="GO" id="GO:0019632">
    <property type="term" value="P:shikimate metabolic process"/>
    <property type="evidence" value="ECO:0007669"/>
    <property type="project" value="TreeGrafter"/>
</dbReference>
<gene>
    <name evidence="2" type="ORF">METZ01_LOCUS239258</name>
</gene>
<feature type="non-terminal residue" evidence="2">
    <location>
        <position position="175"/>
    </location>
</feature>
<sequence>MSKKKAYVIGTNVSNSLSPAIFQYWFEKHNIDGKYGYIEIKEKDFDKEIKLILKEENLVGLNITIPYKEKIIPHIAPNDIGIIGLDIHAGRIGAVNYINKTSLIGGWHGHNSDYLGFEMSIKPFEKKTDINTAIVIGYGGAAKAIIYSLYKKGKKIKLFNRNYKKISNLGIDMPY</sequence>
<reference evidence="2" key="1">
    <citation type="submission" date="2018-05" db="EMBL/GenBank/DDBJ databases">
        <authorList>
            <person name="Lanie J.A."/>
            <person name="Ng W.-L."/>
            <person name="Kazmierczak K.M."/>
            <person name="Andrzejewski T.M."/>
            <person name="Davidsen T.M."/>
            <person name="Wayne K.J."/>
            <person name="Tettelin H."/>
            <person name="Glass J.I."/>
            <person name="Rusch D."/>
            <person name="Podicherti R."/>
            <person name="Tsui H.-C.T."/>
            <person name="Winkler M.E."/>
        </authorList>
    </citation>
    <scope>NUCLEOTIDE SEQUENCE</scope>
</reference>
<dbReference type="GO" id="GO:0005829">
    <property type="term" value="C:cytosol"/>
    <property type="evidence" value="ECO:0007669"/>
    <property type="project" value="TreeGrafter"/>
</dbReference>
<dbReference type="GO" id="GO:0009423">
    <property type="term" value="P:chorismate biosynthetic process"/>
    <property type="evidence" value="ECO:0007669"/>
    <property type="project" value="TreeGrafter"/>
</dbReference>
<protein>
    <recommendedName>
        <fullName evidence="1">Shikimate dehydrogenase substrate binding N-terminal domain-containing protein</fullName>
    </recommendedName>
</protein>
<dbReference type="InterPro" id="IPR013708">
    <property type="entry name" value="Shikimate_DH-bd_N"/>
</dbReference>
<dbReference type="Gene3D" id="3.40.50.10860">
    <property type="entry name" value="Leucine Dehydrogenase, chain A, domain 1"/>
    <property type="match status" value="1"/>
</dbReference>
<dbReference type="GO" id="GO:0004764">
    <property type="term" value="F:shikimate 3-dehydrogenase (NADP+) activity"/>
    <property type="evidence" value="ECO:0007669"/>
    <property type="project" value="InterPro"/>
</dbReference>
<evidence type="ECO:0000313" key="2">
    <source>
        <dbReference type="EMBL" id="SVB86404.1"/>
    </source>
</evidence>
<dbReference type="InterPro" id="IPR022893">
    <property type="entry name" value="Shikimate_DH_fam"/>
</dbReference>
<dbReference type="InterPro" id="IPR046346">
    <property type="entry name" value="Aminoacid_DH-like_N_sf"/>
</dbReference>
<dbReference type="GO" id="GO:0050661">
    <property type="term" value="F:NADP binding"/>
    <property type="evidence" value="ECO:0007669"/>
    <property type="project" value="TreeGrafter"/>
</dbReference>
<dbReference type="SUPFAM" id="SSF51735">
    <property type="entry name" value="NAD(P)-binding Rossmann-fold domains"/>
    <property type="match status" value="1"/>
</dbReference>
<name>A0A382HGG0_9ZZZZ</name>
<dbReference type="EMBL" id="UINC01061144">
    <property type="protein sequence ID" value="SVB86404.1"/>
    <property type="molecule type" value="Genomic_DNA"/>
</dbReference>
<organism evidence="2">
    <name type="scientific">marine metagenome</name>
    <dbReference type="NCBI Taxonomy" id="408172"/>
    <lineage>
        <taxon>unclassified sequences</taxon>
        <taxon>metagenomes</taxon>
        <taxon>ecological metagenomes</taxon>
    </lineage>
</organism>
<proteinExistence type="predicted"/>